<dbReference type="EMBL" id="CAJNRG010000109">
    <property type="protein sequence ID" value="CAF1980186.1"/>
    <property type="molecule type" value="Genomic_DNA"/>
</dbReference>
<dbReference type="Proteomes" id="UP000663856">
    <property type="component" value="Unassembled WGS sequence"/>
</dbReference>
<dbReference type="Proteomes" id="UP000663866">
    <property type="component" value="Unassembled WGS sequence"/>
</dbReference>
<dbReference type="Proteomes" id="UP000663855">
    <property type="component" value="Unassembled WGS sequence"/>
</dbReference>
<evidence type="ECO:0000313" key="6">
    <source>
        <dbReference type="EMBL" id="CAF3755981.1"/>
    </source>
</evidence>
<gene>
    <name evidence="7" type="ORF">BYL167_LOCUS2815</name>
    <name evidence="1" type="ORF">CJN711_LOCUS6914</name>
    <name evidence="9" type="ORF">GIL414_LOCUS10921</name>
    <name evidence="2" type="ORF">KQP761_LOCUS33969</name>
    <name evidence="5" type="ORF">MBJ925_LOCUS17895</name>
    <name evidence="8" type="ORF">OVN521_LOCUS6644</name>
    <name evidence="10" type="ORF">SMN809_LOCUS17069</name>
    <name evidence="6" type="ORF">UXM345_LOCUS2281</name>
    <name evidence="4" type="ORF">WKI299_LOCUS11963</name>
    <name evidence="3" type="ORF">XDN619_LOCUS2332</name>
</gene>
<dbReference type="OrthoDB" id="10009362at2759"/>
<evidence type="ECO:0000313" key="1">
    <source>
        <dbReference type="EMBL" id="CAF1096133.1"/>
    </source>
</evidence>
<dbReference type="InterPro" id="IPR032675">
    <property type="entry name" value="LRR_dom_sf"/>
</dbReference>
<dbReference type="SUPFAM" id="SSF52047">
    <property type="entry name" value="RNI-like"/>
    <property type="match status" value="1"/>
</dbReference>
<accession>A0A814NST0</accession>
<sequence length="339" mass="40126">MKSRVEHLPIELWLSIFSYIEVHELFQAFYNLNNYFDKLFTSKHLLLYVQVESTTRNNVRWCKSILDRLIRIQSSSSHASHDLTQFLQSYSTKLVQLKSLVIQVCLRNIPSICSALEQLPSLEYISLTCIPTQTLLETILTTPTLRTCRLKFWRPIATINYHSCTTNSNVEILSVKMLDDPNHSIIYLLLSHMPKLKHLEIEKNNPVVLFNQNLFVLEYLKVLKFIWNRHQYKSDYFENCRRIITNLRSLHLSIHYIQFNETFDHILIGFLCTLIKKIKKIKIFILCYQLMALIDIDLKKKFNNYCQKLAFEFSSLSDTSFQITWSEEEASKHTIQIIF</sequence>
<dbReference type="EMBL" id="CAJOBF010000136">
    <property type="protein sequence ID" value="CAF3755981.1"/>
    <property type="molecule type" value="Genomic_DNA"/>
</dbReference>
<evidence type="ECO:0000313" key="10">
    <source>
        <dbReference type="EMBL" id="CAF4095416.1"/>
    </source>
</evidence>
<evidence type="ECO:0008006" key="13">
    <source>
        <dbReference type="Google" id="ProtNLM"/>
    </source>
</evidence>
<dbReference type="EMBL" id="CAJOBI010007807">
    <property type="protein sequence ID" value="CAF4095416.1"/>
    <property type="molecule type" value="Genomic_DNA"/>
</dbReference>
<evidence type="ECO:0000313" key="7">
    <source>
        <dbReference type="EMBL" id="CAF3797677.1"/>
    </source>
</evidence>
<dbReference type="EMBL" id="CAJOBH010000511">
    <property type="protein sequence ID" value="CAF3797677.1"/>
    <property type="molecule type" value="Genomic_DNA"/>
</dbReference>
<dbReference type="Proteomes" id="UP000681967">
    <property type="component" value="Unassembled WGS sequence"/>
</dbReference>
<protein>
    <recommendedName>
        <fullName evidence="13">F-box domain-containing protein</fullName>
    </recommendedName>
</protein>
<evidence type="ECO:0000313" key="11">
    <source>
        <dbReference type="Proteomes" id="UP000663855"/>
    </source>
</evidence>
<dbReference type="EMBL" id="CAJNOV010002258">
    <property type="protein sequence ID" value="CAF1096133.1"/>
    <property type="molecule type" value="Genomic_DNA"/>
</dbReference>
<reference evidence="1" key="1">
    <citation type="submission" date="2021-02" db="EMBL/GenBank/DDBJ databases">
        <authorList>
            <person name="Nowell W R."/>
        </authorList>
    </citation>
    <scope>NUCLEOTIDE SEQUENCE</scope>
</reference>
<dbReference type="Proteomes" id="UP000676336">
    <property type="component" value="Unassembled WGS sequence"/>
</dbReference>
<dbReference type="Gene3D" id="3.80.10.10">
    <property type="entry name" value="Ribonuclease Inhibitor"/>
    <property type="match status" value="1"/>
</dbReference>
<dbReference type="EMBL" id="CAJNRF010004469">
    <property type="protein sequence ID" value="CAF2060093.1"/>
    <property type="molecule type" value="Genomic_DNA"/>
</dbReference>
<dbReference type="Proteomes" id="UP000663842">
    <property type="component" value="Unassembled WGS sequence"/>
</dbReference>
<organism evidence="1 11">
    <name type="scientific">Rotaria magnacalcarata</name>
    <dbReference type="NCBI Taxonomy" id="392030"/>
    <lineage>
        <taxon>Eukaryota</taxon>
        <taxon>Metazoa</taxon>
        <taxon>Spiralia</taxon>
        <taxon>Gnathifera</taxon>
        <taxon>Rotifera</taxon>
        <taxon>Eurotatoria</taxon>
        <taxon>Bdelloidea</taxon>
        <taxon>Philodinida</taxon>
        <taxon>Philodinidae</taxon>
        <taxon>Rotaria</taxon>
    </lineage>
</organism>
<proteinExistence type="predicted"/>
<evidence type="ECO:0000313" key="5">
    <source>
        <dbReference type="EMBL" id="CAF2077459.1"/>
    </source>
</evidence>
<dbReference type="Proteomes" id="UP000663887">
    <property type="component" value="Unassembled WGS sequence"/>
</dbReference>
<evidence type="ECO:0000313" key="12">
    <source>
        <dbReference type="Proteomes" id="UP000663866"/>
    </source>
</evidence>
<evidence type="ECO:0000313" key="3">
    <source>
        <dbReference type="EMBL" id="CAF1980186.1"/>
    </source>
</evidence>
<evidence type="ECO:0000313" key="2">
    <source>
        <dbReference type="EMBL" id="CAF1669549.1"/>
    </source>
</evidence>
<name>A0A814NST0_9BILA</name>
<dbReference type="Proteomes" id="UP000663824">
    <property type="component" value="Unassembled WGS sequence"/>
</dbReference>
<dbReference type="Proteomes" id="UP000681720">
    <property type="component" value="Unassembled WGS sequence"/>
</dbReference>
<dbReference type="EMBL" id="CAJNOW010018930">
    <property type="protein sequence ID" value="CAF1669549.1"/>
    <property type="molecule type" value="Genomic_DNA"/>
</dbReference>
<dbReference type="EMBL" id="CAJOBJ010003995">
    <property type="protein sequence ID" value="CAF3985623.1"/>
    <property type="molecule type" value="Genomic_DNA"/>
</dbReference>
<comment type="caution">
    <text evidence="1">The sequence shown here is derived from an EMBL/GenBank/DDBJ whole genome shotgun (WGS) entry which is preliminary data.</text>
</comment>
<evidence type="ECO:0000313" key="4">
    <source>
        <dbReference type="EMBL" id="CAF2060093.1"/>
    </source>
</evidence>
<evidence type="ECO:0000313" key="8">
    <source>
        <dbReference type="EMBL" id="CAF3847412.1"/>
    </source>
</evidence>
<dbReference type="AlphaFoldDB" id="A0A814NST0"/>
<dbReference type="EMBL" id="CAJNRE010008879">
    <property type="protein sequence ID" value="CAF2077459.1"/>
    <property type="molecule type" value="Genomic_DNA"/>
</dbReference>
<evidence type="ECO:0000313" key="9">
    <source>
        <dbReference type="EMBL" id="CAF3985623.1"/>
    </source>
</evidence>
<keyword evidence="12" id="KW-1185">Reference proteome</keyword>
<dbReference type="Proteomes" id="UP000663834">
    <property type="component" value="Unassembled WGS sequence"/>
</dbReference>
<dbReference type="EMBL" id="CAJOBG010000703">
    <property type="protein sequence ID" value="CAF3847412.1"/>
    <property type="molecule type" value="Genomic_DNA"/>
</dbReference>